<reference evidence="6" key="1">
    <citation type="submission" date="2022-11" db="UniProtKB">
        <authorList>
            <consortium name="WormBaseParasite"/>
        </authorList>
    </citation>
    <scope>IDENTIFICATION</scope>
</reference>
<dbReference type="InterPro" id="IPR023780">
    <property type="entry name" value="Chromo_domain"/>
</dbReference>
<keyword evidence="2" id="KW-0539">Nucleus</keyword>
<evidence type="ECO:0000313" key="5">
    <source>
        <dbReference type="Proteomes" id="UP000887577"/>
    </source>
</evidence>
<dbReference type="PROSITE" id="PS50013">
    <property type="entry name" value="CHROMO_2"/>
    <property type="match status" value="1"/>
</dbReference>
<feature type="compositionally biased region" description="Polar residues" evidence="3">
    <location>
        <begin position="235"/>
        <end position="253"/>
    </location>
</feature>
<organism evidence="5 6">
    <name type="scientific">Panagrolaimus superbus</name>
    <dbReference type="NCBI Taxonomy" id="310955"/>
    <lineage>
        <taxon>Eukaryota</taxon>
        <taxon>Metazoa</taxon>
        <taxon>Ecdysozoa</taxon>
        <taxon>Nematoda</taxon>
        <taxon>Chromadorea</taxon>
        <taxon>Rhabditida</taxon>
        <taxon>Tylenchina</taxon>
        <taxon>Panagrolaimomorpha</taxon>
        <taxon>Panagrolaimoidea</taxon>
        <taxon>Panagrolaimidae</taxon>
        <taxon>Panagrolaimus</taxon>
    </lineage>
</organism>
<protein>
    <submittedName>
        <fullName evidence="6">Chromo domain-containing protein</fullName>
    </submittedName>
</protein>
<proteinExistence type="predicted"/>
<dbReference type="PROSITE" id="PS00598">
    <property type="entry name" value="CHROMO_1"/>
    <property type="match status" value="1"/>
</dbReference>
<evidence type="ECO:0000256" key="1">
    <source>
        <dbReference type="ARBA" id="ARBA00004123"/>
    </source>
</evidence>
<evidence type="ECO:0000259" key="4">
    <source>
        <dbReference type="PROSITE" id="PS50013"/>
    </source>
</evidence>
<dbReference type="InterPro" id="IPR051219">
    <property type="entry name" value="Heterochromatin_chromo-domain"/>
</dbReference>
<sequence length="273" mass="30059">MSGGAGNSKARQVPADDGIYIIEKIIKHRNDKKKGRMFFIKWQGWAPSHNTWEPEANILDKDLVTKYLETVKSPRSKKGAKRSGDSSANSVATSPPPAQRPRKDSEPSSNNIDSRDNSASPELDRNSFGPTRPAETEGHFDKSDEDKDKAEQPSSQPPKPQQQQKPKPVLPSLTDTSYMGLQQEDESSPEPESEEPSQPVPTEPEEQQRQEDAKKETEGEDDPNSNLVSVPLNEATPSIEPTQTVISTESQFVQGPGASTFESQTASGLFFKK</sequence>
<dbReference type="InterPro" id="IPR023779">
    <property type="entry name" value="Chromodomain_CS"/>
</dbReference>
<dbReference type="AlphaFoldDB" id="A0A914ZBR0"/>
<dbReference type="SUPFAM" id="SSF54160">
    <property type="entry name" value="Chromo domain-like"/>
    <property type="match status" value="1"/>
</dbReference>
<dbReference type="PANTHER" id="PTHR22812">
    <property type="entry name" value="CHROMOBOX PROTEIN"/>
    <property type="match status" value="1"/>
</dbReference>
<accession>A0A914ZBR0</accession>
<comment type="subcellular location">
    <subcellularLocation>
        <location evidence="1">Nucleus</location>
    </subcellularLocation>
</comment>
<feature type="compositionally biased region" description="Acidic residues" evidence="3">
    <location>
        <begin position="183"/>
        <end position="195"/>
    </location>
</feature>
<dbReference type="CDD" id="cd00024">
    <property type="entry name" value="CD_CSD"/>
    <property type="match status" value="1"/>
</dbReference>
<dbReference type="Proteomes" id="UP000887577">
    <property type="component" value="Unplaced"/>
</dbReference>
<evidence type="ECO:0000313" key="6">
    <source>
        <dbReference type="WBParaSite" id="PSU_v2.g7687.t1"/>
    </source>
</evidence>
<feature type="compositionally biased region" description="Basic and acidic residues" evidence="3">
    <location>
        <begin position="206"/>
        <end position="217"/>
    </location>
</feature>
<name>A0A914ZBR0_9BILA</name>
<dbReference type="WBParaSite" id="PSU_v2.g7687.t1">
    <property type="protein sequence ID" value="PSU_v2.g7687.t1"/>
    <property type="gene ID" value="PSU_v2.g7687"/>
</dbReference>
<evidence type="ECO:0000256" key="3">
    <source>
        <dbReference type="SAM" id="MobiDB-lite"/>
    </source>
</evidence>
<feature type="compositionally biased region" description="Polar residues" evidence="3">
    <location>
        <begin position="107"/>
        <end position="120"/>
    </location>
</feature>
<dbReference type="InterPro" id="IPR000953">
    <property type="entry name" value="Chromo/chromo_shadow_dom"/>
</dbReference>
<dbReference type="SMART" id="SM00298">
    <property type="entry name" value="CHROMO"/>
    <property type="match status" value="1"/>
</dbReference>
<feature type="compositionally biased region" description="Basic and acidic residues" evidence="3">
    <location>
        <begin position="134"/>
        <end position="151"/>
    </location>
</feature>
<keyword evidence="5" id="KW-1185">Reference proteome</keyword>
<feature type="domain" description="Chromo" evidence="4">
    <location>
        <begin position="20"/>
        <end position="79"/>
    </location>
</feature>
<dbReference type="Gene3D" id="2.40.50.40">
    <property type="match status" value="1"/>
</dbReference>
<dbReference type="GO" id="GO:0005634">
    <property type="term" value="C:nucleus"/>
    <property type="evidence" value="ECO:0007669"/>
    <property type="project" value="UniProtKB-SubCell"/>
</dbReference>
<feature type="region of interest" description="Disordered" evidence="3">
    <location>
        <begin position="70"/>
        <end position="273"/>
    </location>
</feature>
<dbReference type="InterPro" id="IPR016197">
    <property type="entry name" value="Chromo-like_dom_sf"/>
</dbReference>
<dbReference type="Pfam" id="PF00385">
    <property type="entry name" value="Chromo"/>
    <property type="match status" value="1"/>
</dbReference>
<evidence type="ECO:0000256" key="2">
    <source>
        <dbReference type="ARBA" id="ARBA00023242"/>
    </source>
</evidence>